<dbReference type="InterPro" id="IPR025501">
    <property type="entry name" value="MinD_FleN"/>
</dbReference>
<keyword evidence="5" id="KW-1185">Reference proteome</keyword>
<dbReference type="GO" id="GO:0009898">
    <property type="term" value="C:cytoplasmic side of plasma membrane"/>
    <property type="evidence" value="ECO:0007669"/>
    <property type="project" value="TreeGrafter"/>
</dbReference>
<dbReference type="InterPro" id="IPR050625">
    <property type="entry name" value="ParA/MinD_ATPase"/>
</dbReference>
<dbReference type="Pfam" id="PF01656">
    <property type="entry name" value="CbiA"/>
    <property type="match status" value="1"/>
</dbReference>
<dbReference type="PANTHER" id="PTHR43384">
    <property type="entry name" value="SEPTUM SITE-DETERMINING PROTEIN MIND HOMOLOG, CHLOROPLASTIC-RELATED"/>
    <property type="match status" value="1"/>
</dbReference>
<dbReference type="InterPro" id="IPR027417">
    <property type="entry name" value="P-loop_NTPase"/>
</dbReference>
<feature type="domain" description="CobQ/CobB/MinD/ParA nucleotide binding" evidence="3">
    <location>
        <begin position="20"/>
        <end position="238"/>
    </location>
</feature>
<reference evidence="4 5" key="1">
    <citation type="journal article" date="2018" name="Genome Announc.">
        <title>Draft Genome Sequence of "Candidatus Phycosocius bacilliformis," an Alphaproteobacterial Ectosymbiont of the Hydrocarbon-Producing Green Alga Botryococcus braunii.</title>
        <authorList>
            <person name="Tanabe Y."/>
            <person name="Yamaguchi H."/>
            <person name="Watanabe M.M."/>
        </authorList>
    </citation>
    <scope>NUCLEOTIDE SEQUENCE [LARGE SCALE GENOMIC DNA]</scope>
    <source>
        <strain evidence="4 5">BOTRYCO-2</strain>
    </source>
</reference>
<protein>
    <submittedName>
        <fullName evidence="4">Flagellum site-determining protein YlxH</fullName>
    </submittedName>
</protein>
<dbReference type="GO" id="GO:0016887">
    <property type="term" value="F:ATP hydrolysis activity"/>
    <property type="evidence" value="ECO:0007669"/>
    <property type="project" value="TreeGrafter"/>
</dbReference>
<dbReference type="GO" id="GO:0051782">
    <property type="term" value="P:negative regulation of cell division"/>
    <property type="evidence" value="ECO:0007669"/>
    <property type="project" value="TreeGrafter"/>
</dbReference>
<accession>A0A2P2EC47</accession>
<sequence length="275" mass="28614">MSLESSILSFPTRKPPGRVVAVASGKGGVGKTFVAVSLARALAEHGERILLVDGDLGLSNVDIQLGVQPDLTLAHVMNGEATLAEAVMRIAGGATSPGGFDLLPGSHGIASFADLAEREVQRVAAGIAALSFSYDRVIVDLAAGIGHAMLKLAADADDVLIVALDEPASLTDGYAFVKLLKARRPAARIGVLANRVKNKKEADRIHQSFARACGSWLGFEPGRAGAIHEDQAVKTALRAQMLLSRHAPTATALGDIETVAELVRSGVAFETRIAA</sequence>
<gene>
    <name evidence="4" type="primary">ylxH</name>
    <name evidence="4" type="ORF">PbB2_02317</name>
</gene>
<dbReference type="Proteomes" id="UP000245086">
    <property type="component" value="Unassembled WGS sequence"/>
</dbReference>
<dbReference type="InterPro" id="IPR002586">
    <property type="entry name" value="CobQ/CobB/MinD/ParA_Nub-bd_dom"/>
</dbReference>
<dbReference type="AlphaFoldDB" id="A0A2P2EC47"/>
<dbReference type="GO" id="GO:0005524">
    <property type="term" value="F:ATP binding"/>
    <property type="evidence" value="ECO:0007669"/>
    <property type="project" value="UniProtKB-KW"/>
</dbReference>
<dbReference type="OrthoDB" id="9816297at2"/>
<evidence type="ECO:0000259" key="3">
    <source>
        <dbReference type="Pfam" id="PF01656"/>
    </source>
</evidence>
<keyword evidence="2" id="KW-0067">ATP-binding</keyword>
<evidence type="ECO:0000313" key="5">
    <source>
        <dbReference type="Proteomes" id="UP000245086"/>
    </source>
</evidence>
<evidence type="ECO:0000313" key="4">
    <source>
        <dbReference type="EMBL" id="GBF58629.1"/>
    </source>
</evidence>
<dbReference type="GO" id="GO:0005829">
    <property type="term" value="C:cytosol"/>
    <property type="evidence" value="ECO:0007669"/>
    <property type="project" value="TreeGrafter"/>
</dbReference>
<organism evidence="4 5">
    <name type="scientific">Candidatus Phycosocius bacilliformis</name>
    <dbReference type="NCBI Taxonomy" id="1445552"/>
    <lineage>
        <taxon>Bacteria</taxon>
        <taxon>Pseudomonadati</taxon>
        <taxon>Pseudomonadota</taxon>
        <taxon>Alphaproteobacteria</taxon>
        <taxon>Caulobacterales</taxon>
        <taxon>Caulobacterales incertae sedis</taxon>
        <taxon>Candidatus Phycosocius</taxon>
    </lineage>
</organism>
<comment type="caution">
    <text evidence="4">The sequence shown here is derived from an EMBL/GenBank/DDBJ whole genome shotgun (WGS) entry which is preliminary data.</text>
</comment>
<name>A0A2P2EC47_9PROT</name>
<dbReference type="RefSeq" id="WP_108985492.1">
    <property type="nucleotide sequence ID" value="NZ_BFBR01000007.1"/>
</dbReference>
<dbReference type="PANTHER" id="PTHR43384:SF4">
    <property type="entry name" value="CELLULOSE BIOSYNTHESIS PROTEIN BCSQ-RELATED"/>
    <property type="match status" value="1"/>
</dbReference>
<dbReference type="PIRSF" id="PIRSF003092">
    <property type="entry name" value="MinD"/>
    <property type="match status" value="1"/>
</dbReference>
<dbReference type="SUPFAM" id="SSF52540">
    <property type="entry name" value="P-loop containing nucleoside triphosphate hydrolases"/>
    <property type="match status" value="1"/>
</dbReference>
<proteinExistence type="predicted"/>
<dbReference type="Gene3D" id="3.40.50.300">
    <property type="entry name" value="P-loop containing nucleotide triphosphate hydrolases"/>
    <property type="match status" value="1"/>
</dbReference>
<evidence type="ECO:0000256" key="2">
    <source>
        <dbReference type="ARBA" id="ARBA00022840"/>
    </source>
</evidence>
<evidence type="ECO:0000256" key="1">
    <source>
        <dbReference type="ARBA" id="ARBA00022741"/>
    </source>
</evidence>
<keyword evidence="1" id="KW-0547">Nucleotide-binding</keyword>
<dbReference type="EMBL" id="BFBR01000007">
    <property type="protein sequence ID" value="GBF58629.1"/>
    <property type="molecule type" value="Genomic_DNA"/>
</dbReference>